<keyword evidence="1" id="KW-0472">Membrane</keyword>
<name>A0A6C0JVL2_9ZZZZ</name>
<accession>A0A6C0JVL2</accession>
<evidence type="ECO:0000313" key="2">
    <source>
        <dbReference type="EMBL" id="QHU09559.1"/>
    </source>
</evidence>
<sequence>MSPEYENLINSMTILYITVVWVFIMTVMYGFGCTPTHRYYSLIRDGIHIRIRSESSEI</sequence>
<proteinExistence type="predicted"/>
<reference evidence="2" key="1">
    <citation type="journal article" date="2020" name="Nature">
        <title>Giant virus diversity and host interactions through global metagenomics.</title>
        <authorList>
            <person name="Schulz F."/>
            <person name="Roux S."/>
            <person name="Paez-Espino D."/>
            <person name="Jungbluth S."/>
            <person name="Walsh D.A."/>
            <person name="Denef V.J."/>
            <person name="McMahon K.D."/>
            <person name="Konstantinidis K.T."/>
            <person name="Eloe-Fadrosh E.A."/>
            <person name="Kyrpides N.C."/>
            <person name="Woyke T."/>
        </authorList>
    </citation>
    <scope>NUCLEOTIDE SEQUENCE</scope>
    <source>
        <strain evidence="2">GVMAG-S-1101164-105</strain>
    </source>
</reference>
<dbReference type="EMBL" id="MN740738">
    <property type="protein sequence ID" value="QHU09559.1"/>
    <property type="molecule type" value="Genomic_DNA"/>
</dbReference>
<evidence type="ECO:0000256" key="1">
    <source>
        <dbReference type="SAM" id="Phobius"/>
    </source>
</evidence>
<protein>
    <submittedName>
        <fullName evidence="2">Uncharacterized protein</fullName>
    </submittedName>
</protein>
<feature type="transmembrane region" description="Helical" evidence="1">
    <location>
        <begin position="12"/>
        <end position="31"/>
    </location>
</feature>
<keyword evidence="1" id="KW-0812">Transmembrane</keyword>
<organism evidence="2">
    <name type="scientific">viral metagenome</name>
    <dbReference type="NCBI Taxonomy" id="1070528"/>
    <lineage>
        <taxon>unclassified sequences</taxon>
        <taxon>metagenomes</taxon>
        <taxon>organismal metagenomes</taxon>
    </lineage>
</organism>
<keyword evidence="1" id="KW-1133">Transmembrane helix</keyword>
<dbReference type="AlphaFoldDB" id="A0A6C0JVL2"/>